<organism evidence="2 3">
    <name type="scientific">Brevibacterium casei</name>
    <dbReference type="NCBI Taxonomy" id="33889"/>
    <lineage>
        <taxon>Bacteria</taxon>
        <taxon>Bacillati</taxon>
        <taxon>Actinomycetota</taxon>
        <taxon>Actinomycetes</taxon>
        <taxon>Micrococcales</taxon>
        <taxon>Brevibacteriaceae</taxon>
        <taxon>Brevibacterium</taxon>
    </lineage>
</organism>
<feature type="compositionally biased region" description="Polar residues" evidence="1">
    <location>
        <begin position="14"/>
        <end position="28"/>
    </location>
</feature>
<accession>A0A7T3ZYM1</accession>
<gene>
    <name evidence="2" type="ORF">I6H47_15335</name>
</gene>
<reference evidence="2 3" key="1">
    <citation type="submission" date="2020-12" db="EMBL/GenBank/DDBJ databases">
        <title>FDA dAtabase for Regulatory Grade micrObial Sequences (FDA-ARGOS): Supporting development and validation of Infectious Disease Dx tests.</title>
        <authorList>
            <person name="Sproer C."/>
            <person name="Gronow S."/>
            <person name="Severitt S."/>
            <person name="Schroder I."/>
            <person name="Tallon L."/>
            <person name="Sadzewicz L."/>
            <person name="Zhao X."/>
            <person name="Boylan J."/>
            <person name="Ott S."/>
            <person name="Bowen H."/>
            <person name="Vavikolanu K."/>
            <person name="Mehta A."/>
            <person name="Aluvathingal J."/>
            <person name="Nadendla S."/>
            <person name="Lowell S."/>
            <person name="Myers T."/>
            <person name="Yan Y."/>
            <person name="Sichtig H."/>
        </authorList>
    </citation>
    <scope>NUCLEOTIDE SEQUENCE [LARGE SCALE GENOMIC DNA]</scope>
    <source>
        <strain evidence="2 3">FDAARGOS_990</strain>
    </source>
</reference>
<dbReference type="AlphaFoldDB" id="A0A7T3ZYM1"/>
<name>A0A7T3ZYM1_9MICO</name>
<dbReference type="Proteomes" id="UP000595374">
    <property type="component" value="Chromosome"/>
</dbReference>
<dbReference type="RefSeq" id="WP_198499240.1">
    <property type="nucleotide sequence ID" value="NZ_CP065989.1"/>
</dbReference>
<evidence type="ECO:0000313" key="3">
    <source>
        <dbReference type="Proteomes" id="UP000595374"/>
    </source>
</evidence>
<evidence type="ECO:0000256" key="1">
    <source>
        <dbReference type="SAM" id="MobiDB-lite"/>
    </source>
</evidence>
<sequence>MSTSSESPAAAGTAETQSLTPSATTTSVWIPGGNSPDGSDPAAAPRPGDDSRRAASAGFDVLAAGLPPVPLIAHRSGDRWGADAIGRAVGLLTDLHVDRASYGWRLTAAAGRDERLESSGLGEALDAVAEYGEGFPGAVQVSLPGPWTLVTALSLPSGARVLGDAGARRDVVQAYAFGIAGLTERLRRLGLRTVIRFAEMRLDPVLTGTWPTVSGFASLPAISETQVHAALTSTFGHLPPSLLSLPDLAPLRLRGKEIPAAEVVRSTGAGAVSVPLASLRAAGWEQLAILAEAGVGTWIRLPADAGSRPGDVRQWLDRIAEPWQRVGMGAASLADFGVLTGEELPLGHPPLLAPAATPDRADEPAMRLAAGLRRALTEG</sequence>
<evidence type="ECO:0008006" key="4">
    <source>
        <dbReference type="Google" id="ProtNLM"/>
    </source>
</evidence>
<feature type="region of interest" description="Disordered" evidence="1">
    <location>
        <begin position="1"/>
        <end position="53"/>
    </location>
</feature>
<evidence type="ECO:0000313" key="2">
    <source>
        <dbReference type="EMBL" id="QQB14124.1"/>
    </source>
</evidence>
<protein>
    <recommendedName>
        <fullName evidence="4">Methionine synthase</fullName>
    </recommendedName>
</protein>
<proteinExistence type="predicted"/>
<dbReference type="EMBL" id="CP065989">
    <property type="protein sequence ID" value="QQB14124.1"/>
    <property type="molecule type" value="Genomic_DNA"/>
</dbReference>